<keyword evidence="11" id="KW-0325">Glycoprotein</keyword>
<keyword evidence="7" id="KW-0732">Signal</keyword>
<dbReference type="InterPro" id="IPR007292">
    <property type="entry name" value="Nuclear_fusion_Kar5"/>
</dbReference>
<dbReference type="GO" id="GO:0000742">
    <property type="term" value="P:karyogamy involved in conjugation with cellular fusion"/>
    <property type="evidence" value="ECO:0007669"/>
    <property type="project" value="InterPro"/>
</dbReference>
<keyword evidence="5" id="KW-0415">Karyogamy</keyword>
<dbReference type="VEuPathDB" id="FungiDB:ATCC64974_92290"/>
<evidence type="ECO:0000256" key="8">
    <source>
        <dbReference type="ARBA" id="ARBA00022824"/>
    </source>
</evidence>
<comment type="function">
    <text evidence="1">Required for nuclear membrane fusion during karyogamy.</text>
</comment>
<accession>A0A505I0N9</accession>
<dbReference type="PANTHER" id="PTHR28012:SF1">
    <property type="entry name" value="NUCLEAR FUSION PROTEIN KAR5"/>
    <property type="match status" value="1"/>
</dbReference>
<proteinExistence type="inferred from homology"/>
<dbReference type="VEuPathDB" id="FungiDB:An11g06800"/>
<comment type="subcellular location">
    <subcellularLocation>
        <location evidence="3">Endoplasmic reticulum membrane</location>
    </subcellularLocation>
    <subcellularLocation>
        <location evidence="2">Nucleus membrane</location>
    </subcellularLocation>
</comment>
<dbReference type="VEuPathDB" id="FungiDB:M747DRAFT_361524"/>
<keyword evidence="6" id="KW-0812">Transmembrane</keyword>
<evidence type="ECO:0000256" key="5">
    <source>
        <dbReference type="ARBA" id="ARBA00022459"/>
    </source>
</evidence>
<protein>
    <submittedName>
        <fullName evidence="13">Sir2 family protein</fullName>
    </submittedName>
</protein>
<evidence type="ECO:0000256" key="4">
    <source>
        <dbReference type="ARBA" id="ARBA00010473"/>
    </source>
</evidence>
<gene>
    <name evidence="13" type="ORF">CAN33_0031365</name>
</gene>
<name>A0A505I0N9_ASPNG</name>
<reference evidence="14" key="1">
    <citation type="submission" date="2018-10" db="EMBL/GenBank/DDBJ databases">
        <title>FDA dAtabase for Regulatory Grade micrObial Sequences (FDA-ARGOS): Supporting development and validation of Infectious Disease Dx tests.</title>
        <authorList>
            <person name="Kerrigan L."/>
            <person name="Tallon L."/>
            <person name="Sadzewicz L."/>
            <person name="Sengamalay N."/>
            <person name="Ott S."/>
            <person name="Godinez A."/>
            <person name="Nagaraj S."/>
            <person name="Vavikolanu K."/>
            <person name="Nadendla S."/>
            <person name="George J."/>
            <person name="Sichtig H."/>
        </authorList>
    </citation>
    <scope>NUCLEOTIDE SEQUENCE [LARGE SCALE GENOMIC DNA]</scope>
    <source>
        <strain evidence="14">FDAARGOS_311</strain>
    </source>
</reference>
<comment type="similarity">
    <text evidence="4">Belongs to the KAR5 family.</text>
</comment>
<evidence type="ECO:0000256" key="6">
    <source>
        <dbReference type="ARBA" id="ARBA00022692"/>
    </source>
</evidence>
<evidence type="ECO:0000313" key="13">
    <source>
        <dbReference type="EMBL" id="TPR04764.1"/>
    </source>
</evidence>
<evidence type="ECO:0000256" key="11">
    <source>
        <dbReference type="ARBA" id="ARBA00023180"/>
    </source>
</evidence>
<evidence type="ECO:0000256" key="3">
    <source>
        <dbReference type="ARBA" id="ARBA00004586"/>
    </source>
</evidence>
<evidence type="ECO:0000313" key="14">
    <source>
        <dbReference type="Proteomes" id="UP000197666"/>
    </source>
</evidence>
<dbReference type="GO" id="GO:0048288">
    <property type="term" value="P:nuclear membrane fusion involved in karyogamy"/>
    <property type="evidence" value="ECO:0007669"/>
    <property type="project" value="InterPro"/>
</dbReference>
<evidence type="ECO:0000256" key="7">
    <source>
        <dbReference type="ARBA" id="ARBA00022729"/>
    </source>
</evidence>
<comment type="caution">
    <text evidence="13">The sequence shown here is derived from an EMBL/GenBank/DDBJ whole genome shotgun (WGS) entry which is preliminary data.</text>
</comment>
<dbReference type="AlphaFoldDB" id="A0A505I0N9"/>
<organism evidence="13 14">
    <name type="scientific">Aspergillus niger</name>
    <dbReference type="NCBI Taxonomy" id="5061"/>
    <lineage>
        <taxon>Eukaryota</taxon>
        <taxon>Fungi</taxon>
        <taxon>Dikarya</taxon>
        <taxon>Ascomycota</taxon>
        <taxon>Pezizomycotina</taxon>
        <taxon>Eurotiomycetes</taxon>
        <taxon>Eurotiomycetidae</taxon>
        <taxon>Eurotiales</taxon>
        <taxon>Aspergillaceae</taxon>
        <taxon>Aspergillus</taxon>
        <taxon>Aspergillus subgen. Circumdati</taxon>
    </lineage>
</organism>
<evidence type="ECO:0000256" key="2">
    <source>
        <dbReference type="ARBA" id="ARBA00004126"/>
    </source>
</evidence>
<dbReference type="EMBL" id="NKJJ02000002">
    <property type="protein sequence ID" value="TPR04764.1"/>
    <property type="molecule type" value="Genomic_DNA"/>
</dbReference>
<dbReference type="PANTHER" id="PTHR28012">
    <property type="entry name" value="NUCLEAR FUSION PROTEIN KAR5"/>
    <property type="match status" value="1"/>
</dbReference>
<dbReference type="GO" id="GO:0031965">
    <property type="term" value="C:nuclear membrane"/>
    <property type="evidence" value="ECO:0007669"/>
    <property type="project" value="UniProtKB-SubCell"/>
</dbReference>
<keyword evidence="10" id="KW-0472">Membrane</keyword>
<evidence type="ECO:0000256" key="12">
    <source>
        <dbReference type="ARBA" id="ARBA00023242"/>
    </source>
</evidence>
<evidence type="ECO:0000256" key="1">
    <source>
        <dbReference type="ARBA" id="ARBA00003389"/>
    </source>
</evidence>
<evidence type="ECO:0000256" key="10">
    <source>
        <dbReference type="ARBA" id="ARBA00023136"/>
    </source>
</evidence>
<sequence>MEETELHFKTTFEKLVLDMSAYVSSIIEPMASAIRGLHGSAASLDRNIANAVEDVSKLQHILKLFHEEGTAWSQQQALTRQQDALSMSELFSSLHSNLDTLLQGDMEKLSNKVENFNSALEWLAGRFAQILEQEQDISKRLSDVESALTGSQMIAEDLRSAQLGQTELLEHLLTNMRIAQALADKQTAAAANLQAMVDDVAERYREVPAFRGLFGSYPAQTVYSLLVGFVGAQSLKAATVLLVVAIYHIATTNML</sequence>
<keyword evidence="12" id="KW-0539">Nucleus</keyword>
<evidence type="ECO:0000256" key="9">
    <source>
        <dbReference type="ARBA" id="ARBA00022989"/>
    </source>
</evidence>
<dbReference type="VEuPathDB" id="FungiDB:ASPNIDRAFT2_1154444"/>
<keyword evidence="8" id="KW-0256">Endoplasmic reticulum</keyword>
<keyword evidence="9" id="KW-1133">Transmembrane helix</keyword>
<dbReference type="GO" id="GO:0005789">
    <property type="term" value="C:endoplasmic reticulum membrane"/>
    <property type="evidence" value="ECO:0007669"/>
    <property type="project" value="UniProtKB-SubCell"/>
</dbReference>
<dbReference type="Proteomes" id="UP000197666">
    <property type="component" value="Unassembled WGS sequence"/>
</dbReference>